<dbReference type="AlphaFoldDB" id="A0A9W6WKA6"/>
<gene>
    <name evidence="2" type="ORF">Cboi02_000611500</name>
</gene>
<feature type="region of interest" description="Disordered" evidence="1">
    <location>
        <begin position="262"/>
        <end position="312"/>
    </location>
</feature>
<proteinExistence type="predicted"/>
<dbReference type="EMBL" id="BSXN01003513">
    <property type="protein sequence ID" value="GME79408.1"/>
    <property type="molecule type" value="Genomic_DNA"/>
</dbReference>
<dbReference type="Proteomes" id="UP001165120">
    <property type="component" value="Unassembled WGS sequence"/>
</dbReference>
<comment type="caution">
    <text evidence="2">The sequence shown here is derived from an EMBL/GenBank/DDBJ whole genome shotgun (WGS) entry which is preliminary data.</text>
</comment>
<reference evidence="2" key="1">
    <citation type="submission" date="2023-04" db="EMBL/GenBank/DDBJ databases">
        <title>Candida boidinii NBRC 10035.</title>
        <authorList>
            <person name="Ichikawa N."/>
            <person name="Sato H."/>
            <person name="Tonouchi N."/>
        </authorList>
    </citation>
    <scope>NUCLEOTIDE SEQUENCE</scope>
    <source>
        <strain evidence="2">NBRC 10035</strain>
    </source>
</reference>
<organism evidence="2 3">
    <name type="scientific">Candida boidinii</name>
    <name type="common">Yeast</name>
    <dbReference type="NCBI Taxonomy" id="5477"/>
    <lineage>
        <taxon>Eukaryota</taxon>
        <taxon>Fungi</taxon>
        <taxon>Dikarya</taxon>
        <taxon>Ascomycota</taxon>
        <taxon>Saccharomycotina</taxon>
        <taxon>Pichiomycetes</taxon>
        <taxon>Pichiales</taxon>
        <taxon>Pichiaceae</taxon>
        <taxon>Ogataea</taxon>
        <taxon>Ogataea/Candida clade</taxon>
    </lineage>
</organism>
<keyword evidence="3" id="KW-1185">Reference proteome</keyword>
<feature type="compositionally biased region" description="Acidic residues" evidence="1">
    <location>
        <begin position="177"/>
        <end position="227"/>
    </location>
</feature>
<evidence type="ECO:0000313" key="3">
    <source>
        <dbReference type="Proteomes" id="UP001165120"/>
    </source>
</evidence>
<feature type="compositionally biased region" description="Low complexity" evidence="1">
    <location>
        <begin position="280"/>
        <end position="290"/>
    </location>
</feature>
<feature type="region of interest" description="Disordered" evidence="1">
    <location>
        <begin position="1"/>
        <end position="66"/>
    </location>
</feature>
<feature type="compositionally biased region" description="Basic and acidic residues" evidence="1">
    <location>
        <begin position="166"/>
        <end position="176"/>
    </location>
</feature>
<protein>
    <submittedName>
        <fullName evidence="2">Unnamed protein product</fullName>
    </submittedName>
</protein>
<feature type="compositionally biased region" description="Polar residues" evidence="1">
    <location>
        <begin position="130"/>
        <end position="164"/>
    </location>
</feature>
<feature type="region of interest" description="Disordered" evidence="1">
    <location>
        <begin position="128"/>
        <end position="234"/>
    </location>
</feature>
<evidence type="ECO:0000313" key="2">
    <source>
        <dbReference type="EMBL" id="GME79408.1"/>
    </source>
</evidence>
<feature type="compositionally biased region" description="Polar residues" evidence="1">
    <location>
        <begin position="262"/>
        <end position="272"/>
    </location>
</feature>
<feature type="compositionally biased region" description="Basic and acidic residues" evidence="1">
    <location>
        <begin position="291"/>
        <end position="307"/>
    </location>
</feature>
<evidence type="ECO:0000256" key="1">
    <source>
        <dbReference type="SAM" id="MobiDB-lite"/>
    </source>
</evidence>
<sequence>MDLHTNNANNKNNNFTSNNNNINNTNNVNQIVGNGNPNNTNNNINNTNGNGRSVNISRTDSGNNSNNGLAAGVALSPNSTRRIMVSNELPQALKASIVLENTSSIPSNVIVSTSSKRYSYNKKRKSFYKTNSSNNLNSIDENSINTDITDKNGNNDSATSNGSGQIKKDGYRKDTYDNDDVDEDDNGDDEDDEDDDNDDDDDDDDDGVHEDGDDEDEDEDEEDDNIDNEVTNIASGIMGMKRKIASKLDKLTEQLTNDLQLSSTRPVYSNNHTKVDKNGNGKVKNGNNRKAQLERDTETTKDGDRNNSGKATYIDSNNVVSLKSKKKRNLKNGRLSGESEYFDEWEDSLNYHSRGW</sequence>
<accession>A0A9W6WKA6</accession>
<name>A0A9W6WKA6_CANBO</name>